<comment type="caution">
    <text evidence="1">The sequence shown here is derived from an EMBL/GenBank/DDBJ whole genome shotgun (WGS) entry which is preliminary data.</text>
</comment>
<dbReference type="Gene3D" id="3.40.50.720">
    <property type="entry name" value="NAD(P)-binding Rossmann-like Domain"/>
    <property type="match status" value="1"/>
</dbReference>
<name>A0A9D1U3S8_9LACO</name>
<sequence length="179" mass="19240">MEGPFAIVNQHQDQLTAALKARMAPAPVAVYPQFAHELPDHAVLCWLAPLQAPVDELVMGLVQLVDAGKAPTKIVMLAAAGICDDVDQAGLKQLYGDDYTDLVFAHQYAVKMVDELEIPYTVIRVPQITAQEGAAVLTAENQPLASLTVSQDQMVTTLTTAMTTDQLINQSVGLSNEVN</sequence>
<dbReference type="AlphaFoldDB" id="A0A9D1U3S8"/>
<evidence type="ECO:0000313" key="2">
    <source>
        <dbReference type="Proteomes" id="UP000886878"/>
    </source>
</evidence>
<dbReference type="Proteomes" id="UP000886878">
    <property type="component" value="Unassembled WGS sequence"/>
</dbReference>
<reference evidence="1" key="2">
    <citation type="submission" date="2021-04" db="EMBL/GenBank/DDBJ databases">
        <authorList>
            <person name="Gilroy R."/>
        </authorList>
    </citation>
    <scope>NUCLEOTIDE SEQUENCE</scope>
    <source>
        <strain evidence="1">ChiHejej3B27-2180</strain>
    </source>
</reference>
<dbReference type="EMBL" id="DXGK01000131">
    <property type="protein sequence ID" value="HIW70931.1"/>
    <property type="molecule type" value="Genomic_DNA"/>
</dbReference>
<accession>A0A9D1U3S8</accession>
<evidence type="ECO:0000313" key="1">
    <source>
        <dbReference type="EMBL" id="HIW70931.1"/>
    </source>
</evidence>
<gene>
    <name evidence="1" type="ORF">H9876_06165</name>
</gene>
<reference evidence="1" key="1">
    <citation type="journal article" date="2021" name="PeerJ">
        <title>Extensive microbial diversity within the chicken gut microbiome revealed by metagenomics and culture.</title>
        <authorList>
            <person name="Gilroy R."/>
            <person name="Ravi A."/>
            <person name="Getino M."/>
            <person name="Pursley I."/>
            <person name="Horton D.L."/>
            <person name="Alikhan N.F."/>
            <person name="Baker D."/>
            <person name="Gharbi K."/>
            <person name="Hall N."/>
            <person name="Watson M."/>
            <person name="Adriaenssens E.M."/>
            <person name="Foster-Nyarko E."/>
            <person name="Jarju S."/>
            <person name="Secka A."/>
            <person name="Antonio M."/>
            <person name="Oren A."/>
            <person name="Chaudhuri R.R."/>
            <person name="La Ragione R."/>
            <person name="Hildebrand F."/>
            <person name="Pallen M.J."/>
        </authorList>
    </citation>
    <scope>NUCLEOTIDE SEQUENCE</scope>
    <source>
        <strain evidence="1">ChiHejej3B27-2180</strain>
    </source>
</reference>
<proteinExistence type="predicted"/>
<organism evidence="1 2">
    <name type="scientific">Candidatus Limosilactobacillus merdipullorum</name>
    <dbReference type="NCBI Taxonomy" id="2838653"/>
    <lineage>
        <taxon>Bacteria</taxon>
        <taxon>Bacillati</taxon>
        <taxon>Bacillota</taxon>
        <taxon>Bacilli</taxon>
        <taxon>Lactobacillales</taxon>
        <taxon>Lactobacillaceae</taxon>
        <taxon>Limosilactobacillus</taxon>
    </lineage>
</organism>
<protein>
    <submittedName>
        <fullName evidence="1">Saccharopine dehydrogenase related protein</fullName>
    </submittedName>
</protein>